<dbReference type="OrthoDB" id="7584480at2"/>
<sequence>MNAFEDESRSFLALRNERGQYSLWPSGAEVPDGWRIVTGPEDRAACLARIEADWPAASAPVAAR</sequence>
<feature type="domain" description="MbtH-like" evidence="1">
    <location>
        <begin position="2"/>
        <end position="52"/>
    </location>
</feature>
<dbReference type="EMBL" id="QKYN01000118">
    <property type="protein sequence ID" value="RAG82248.1"/>
    <property type="molecule type" value="Genomic_DNA"/>
</dbReference>
<dbReference type="SUPFAM" id="SSF160582">
    <property type="entry name" value="MbtH-like"/>
    <property type="match status" value="1"/>
</dbReference>
<dbReference type="PANTHER" id="PTHR38444">
    <property type="entry name" value="ENTEROBACTIN BIOSYNTHESIS PROTEIN YBDZ"/>
    <property type="match status" value="1"/>
</dbReference>
<keyword evidence="3" id="KW-1185">Reference proteome</keyword>
<dbReference type="GO" id="GO:0019290">
    <property type="term" value="P:siderophore biosynthetic process"/>
    <property type="evidence" value="ECO:0007669"/>
    <property type="project" value="TreeGrafter"/>
</dbReference>
<dbReference type="PANTHER" id="PTHR38444:SF1">
    <property type="entry name" value="ENTEROBACTIN BIOSYNTHESIS PROTEIN YBDZ"/>
    <property type="match status" value="1"/>
</dbReference>
<comment type="caution">
    <text evidence="2">The sequence shown here is derived from an EMBL/GenBank/DDBJ whole genome shotgun (WGS) entry which is preliminary data.</text>
</comment>
<accession>A0A2X0J4H2</accession>
<dbReference type="Pfam" id="PF03621">
    <property type="entry name" value="MbtH"/>
    <property type="match status" value="1"/>
</dbReference>
<evidence type="ECO:0000313" key="2">
    <source>
        <dbReference type="EMBL" id="RAG82248.1"/>
    </source>
</evidence>
<dbReference type="InterPro" id="IPR038020">
    <property type="entry name" value="MbtH-like_sf"/>
</dbReference>
<dbReference type="Proteomes" id="UP000248889">
    <property type="component" value="Unassembled WGS sequence"/>
</dbReference>
<dbReference type="InterPro" id="IPR037407">
    <property type="entry name" value="MLP_fam"/>
</dbReference>
<protein>
    <submittedName>
        <fullName evidence="2">MbtH family protein</fullName>
    </submittedName>
</protein>
<dbReference type="SMART" id="SM00923">
    <property type="entry name" value="MbtH"/>
    <property type="match status" value="1"/>
</dbReference>
<dbReference type="Gene3D" id="3.90.820.10">
    <property type="entry name" value="Structural Genomics, Unknown Function 30-nov-00 1gh9 Mol_id"/>
    <property type="match status" value="1"/>
</dbReference>
<dbReference type="RefSeq" id="WP_111505736.1">
    <property type="nucleotide sequence ID" value="NZ_QKYN01000118.1"/>
</dbReference>
<name>A0A2X0J4H2_9ACTN</name>
<reference evidence="2 3" key="1">
    <citation type="submission" date="2018-06" db="EMBL/GenBank/DDBJ databases">
        <title>Streptacidiphilus pinicola sp. nov., isolated from pine grove soil.</title>
        <authorList>
            <person name="Roh S.G."/>
            <person name="Park S."/>
            <person name="Kim M.-K."/>
            <person name="Yun B.-R."/>
            <person name="Park J."/>
            <person name="Kim M.J."/>
            <person name="Kim Y.S."/>
            <person name="Kim S.B."/>
        </authorList>
    </citation>
    <scope>NUCLEOTIDE SEQUENCE [LARGE SCALE GENOMIC DNA]</scope>
    <source>
        <strain evidence="2 3">MMS16-CNU450</strain>
    </source>
</reference>
<organism evidence="2 3">
    <name type="scientific">Streptacidiphilus pinicola</name>
    <dbReference type="NCBI Taxonomy" id="2219663"/>
    <lineage>
        <taxon>Bacteria</taxon>
        <taxon>Bacillati</taxon>
        <taxon>Actinomycetota</taxon>
        <taxon>Actinomycetes</taxon>
        <taxon>Kitasatosporales</taxon>
        <taxon>Streptomycetaceae</taxon>
        <taxon>Streptacidiphilus</taxon>
    </lineage>
</organism>
<dbReference type="AlphaFoldDB" id="A0A2X0J4H2"/>
<proteinExistence type="predicted"/>
<evidence type="ECO:0000313" key="3">
    <source>
        <dbReference type="Proteomes" id="UP000248889"/>
    </source>
</evidence>
<dbReference type="GO" id="GO:0005829">
    <property type="term" value="C:cytosol"/>
    <property type="evidence" value="ECO:0007669"/>
    <property type="project" value="TreeGrafter"/>
</dbReference>
<evidence type="ECO:0000259" key="1">
    <source>
        <dbReference type="SMART" id="SM00923"/>
    </source>
</evidence>
<gene>
    <name evidence="2" type="ORF">DN069_28445</name>
</gene>
<dbReference type="InterPro" id="IPR005153">
    <property type="entry name" value="MbtH-like_dom"/>
</dbReference>